<feature type="region of interest" description="Disordered" evidence="2">
    <location>
        <begin position="1"/>
        <end position="41"/>
    </location>
</feature>
<evidence type="ECO:0000313" key="3">
    <source>
        <dbReference type="EMBL" id="CAH0002235.1"/>
    </source>
</evidence>
<dbReference type="EMBL" id="CABFNO020001560">
    <property type="protein sequence ID" value="CAH0002235.1"/>
    <property type="molecule type" value="Genomic_DNA"/>
</dbReference>
<keyword evidence="4" id="KW-1185">Reference proteome</keyword>
<comment type="caution">
    <text evidence="3">The sequence shown here is derived from an EMBL/GenBank/DDBJ whole genome shotgun (WGS) entry which is preliminary data.</text>
</comment>
<evidence type="ECO:0000256" key="1">
    <source>
        <dbReference type="ARBA" id="ARBA00023242"/>
    </source>
</evidence>
<dbReference type="Proteomes" id="UP000754883">
    <property type="component" value="Unassembled WGS sequence"/>
</dbReference>
<proteinExistence type="predicted"/>
<dbReference type="InterPro" id="IPR021858">
    <property type="entry name" value="Fun_TF"/>
</dbReference>
<dbReference type="InterPro" id="IPR053157">
    <property type="entry name" value="Sterol_Uptake_Regulator"/>
</dbReference>
<evidence type="ECO:0008006" key="5">
    <source>
        <dbReference type="Google" id="ProtNLM"/>
    </source>
</evidence>
<dbReference type="AlphaFoldDB" id="A0A9N9UZE0"/>
<dbReference type="OrthoDB" id="3546279at2759"/>
<reference evidence="3" key="1">
    <citation type="submission" date="2021-10" db="EMBL/GenBank/DDBJ databases">
        <authorList>
            <person name="Piombo E."/>
        </authorList>
    </citation>
    <scope>NUCLEOTIDE SEQUENCE</scope>
</reference>
<sequence length="371" mass="41697">MCFPRRPRKRLRNEEPISEPQSPDFPSFGNAKPNLNPGPHVPIQMGSVAGVHTPDPDAFPYFAKFAASDTSIEDEWIKDLELMHHYTSSAYLTLPRATDIRRVWQTDVARLAMSNRFLMHQLLAFSAHHLAYLNPSPDSTYAICASIHQNKAIFGLQSTLGQISNENCHAVFAASAFLCICGFASYSSLNIGDGRPASENFLDVLLLIRGKSFILDSFAKTLHHGPLGMLFHKGDQNPAAPPILTTFVSQLRYLDSLIAEADPNSALCREAINSTIEWTERVIESTHWPDLRFTLSWPICLSEGFVDLLKQSDPMALAILAHYGVILQHTGNMHWYLSGWGERVIKDIGDRMDTDWRETIKWPLRMVSYAD</sequence>
<protein>
    <recommendedName>
        <fullName evidence="5">Sterol uptake control protein 2</fullName>
    </recommendedName>
</protein>
<dbReference type="PANTHER" id="PTHR47784">
    <property type="entry name" value="STEROL UPTAKE CONTROL PROTEIN 2"/>
    <property type="match status" value="1"/>
</dbReference>
<dbReference type="Pfam" id="PF11951">
    <property type="entry name" value="Fungal_trans_2"/>
    <property type="match status" value="1"/>
</dbReference>
<evidence type="ECO:0000313" key="4">
    <source>
        <dbReference type="Proteomes" id="UP000754883"/>
    </source>
</evidence>
<name>A0A9N9UZE0_9HYPO</name>
<keyword evidence="1" id="KW-0539">Nucleus</keyword>
<feature type="compositionally biased region" description="Basic residues" evidence="2">
    <location>
        <begin position="1"/>
        <end position="11"/>
    </location>
</feature>
<accession>A0A9N9UZE0</accession>
<dbReference type="PANTHER" id="PTHR47784:SF5">
    <property type="entry name" value="STEROL UPTAKE CONTROL PROTEIN 2"/>
    <property type="match status" value="1"/>
</dbReference>
<evidence type="ECO:0000256" key="2">
    <source>
        <dbReference type="SAM" id="MobiDB-lite"/>
    </source>
</evidence>
<gene>
    <name evidence="3" type="ORF">CBYS24578_00001910</name>
</gene>
<dbReference type="GO" id="GO:0001228">
    <property type="term" value="F:DNA-binding transcription activator activity, RNA polymerase II-specific"/>
    <property type="evidence" value="ECO:0007669"/>
    <property type="project" value="TreeGrafter"/>
</dbReference>
<organism evidence="3 4">
    <name type="scientific">Clonostachys byssicola</name>
    <dbReference type="NCBI Taxonomy" id="160290"/>
    <lineage>
        <taxon>Eukaryota</taxon>
        <taxon>Fungi</taxon>
        <taxon>Dikarya</taxon>
        <taxon>Ascomycota</taxon>
        <taxon>Pezizomycotina</taxon>
        <taxon>Sordariomycetes</taxon>
        <taxon>Hypocreomycetidae</taxon>
        <taxon>Hypocreales</taxon>
        <taxon>Bionectriaceae</taxon>
        <taxon>Clonostachys</taxon>
    </lineage>
</organism>